<evidence type="ECO:0000256" key="1">
    <source>
        <dbReference type="SAM" id="SignalP"/>
    </source>
</evidence>
<dbReference type="EMBL" id="JAEVLS010000003">
    <property type="protein sequence ID" value="MBM0106138.1"/>
    <property type="molecule type" value="Genomic_DNA"/>
</dbReference>
<evidence type="ECO:0000313" key="3">
    <source>
        <dbReference type="Proteomes" id="UP000661077"/>
    </source>
</evidence>
<protein>
    <submittedName>
        <fullName evidence="2">DUF3617 family protein</fullName>
    </submittedName>
</protein>
<dbReference type="InterPro" id="IPR022061">
    <property type="entry name" value="DUF3617"/>
</dbReference>
<accession>A0ABS1WYU5</accession>
<dbReference type="Pfam" id="PF12276">
    <property type="entry name" value="DUF3617"/>
    <property type="match status" value="1"/>
</dbReference>
<sequence length="323" mass="35622">MKQVCKLLLLSCVGASLAHAQGSVEGEKWRITSSMQMAGMSMPGMSSEICKQPGEDTAPIKTEENCQIYDMKRDGNVQSFKMRCTGKDPVEGSAQFTYLGSDRYQGKMEMTTQGETMVMSYEGQKLGKCDGGEMNLQAKKMIAEGERQQKLAEQQMIENCHKEAAKAEGPGFLAMCKDPADQRTYCEAIRSHDKFQRLAEQERRNANWAAHDPNNLNGKPLTHSARICGFGVEKEREGLCLTAEQSGKLDFIATECPTQAAGIAAAQCAGRRYTAIAERYRNFCSQYASNQAQAEQQQAETPMDKTKGLFNKGKKALGGLFNN</sequence>
<comment type="caution">
    <text evidence="2">The sequence shown here is derived from an EMBL/GenBank/DDBJ whole genome shotgun (WGS) entry which is preliminary data.</text>
</comment>
<keyword evidence="1" id="KW-0732">Signal</keyword>
<feature type="chain" id="PRO_5045917232" evidence="1">
    <location>
        <begin position="21"/>
        <end position="323"/>
    </location>
</feature>
<gene>
    <name evidence="2" type="ORF">JM946_15495</name>
</gene>
<proteinExistence type="predicted"/>
<evidence type="ECO:0000313" key="2">
    <source>
        <dbReference type="EMBL" id="MBM0106138.1"/>
    </source>
</evidence>
<dbReference type="Proteomes" id="UP000661077">
    <property type="component" value="Unassembled WGS sequence"/>
</dbReference>
<organism evidence="2 3">
    <name type="scientific">Steroidobacter gossypii</name>
    <dbReference type="NCBI Taxonomy" id="2805490"/>
    <lineage>
        <taxon>Bacteria</taxon>
        <taxon>Pseudomonadati</taxon>
        <taxon>Pseudomonadota</taxon>
        <taxon>Gammaproteobacteria</taxon>
        <taxon>Steroidobacterales</taxon>
        <taxon>Steroidobacteraceae</taxon>
        <taxon>Steroidobacter</taxon>
    </lineage>
</organism>
<name>A0ABS1WYU5_9GAMM</name>
<keyword evidence="3" id="KW-1185">Reference proteome</keyword>
<feature type="signal peptide" evidence="1">
    <location>
        <begin position="1"/>
        <end position="20"/>
    </location>
</feature>
<reference evidence="2 3" key="1">
    <citation type="journal article" date="2021" name="Int. J. Syst. Evol. Microbiol.">
        <title>Steroidobacter gossypii sp. nov., isolated from soil of cotton cropping field.</title>
        <authorList>
            <person name="Huang R."/>
            <person name="Yang S."/>
            <person name="Zhen C."/>
            <person name="Liu W."/>
        </authorList>
    </citation>
    <scope>NUCLEOTIDE SEQUENCE [LARGE SCALE GENOMIC DNA]</scope>
    <source>
        <strain evidence="2 3">S1-65</strain>
    </source>
</reference>
<dbReference type="RefSeq" id="WP_203168229.1">
    <property type="nucleotide sequence ID" value="NZ_JAEVLS010000003.1"/>
</dbReference>